<name>A0A251RN41_HELAN</name>
<dbReference type="Gramene" id="mRNA:HanXRQr2_Chr17g0794051">
    <property type="protein sequence ID" value="mRNA:HanXRQr2_Chr17g0794051"/>
    <property type="gene ID" value="HanXRQr2_Chr17g0794051"/>
</dbReference>
<organism evidence="2 3">
    <name type="scientific">Helianthus annuus</name>
    <name type="common">Common sunflower</name>
    <dbReference type="NCBI Taxonomy" id="4232"/>
    <lineage>
        <taxon>Eukaryota</taxon>
        <taxon>Viridiplantae</taxon>
        <taxon>Streptophyta</taxon>
        <taxon>Embryophyta</taxon>
        <taxon>Tracheophyta</taxon>
        <taxon>Spermatophyta</taxon>
        <taxon>Magnoliopsida</taxon>
        <taxon>eudicotyledons</taxon>
        <taxon>Gunneridae</taxon>
        <taxon>Pentapetalae</taxon>
        <taxon>asterids</taxon>
        <taxon>campanulids</taxon>
        <taxon>Asterales</taxon>
        <taxon>Asteraceae</taxon>
        <taxon>Asteroideae</taxon>
        <taxon>Heliantheae alliance</taxon>
        <taxon>Heliantheae</taxon>
        <taxon>Helianthus</taxon>
    </lineage>
</organism>
<reference evidence="2" key="2">
    <citation type="submission" date="2017-02" db="EMBL/GenBank/DDBJ databases">
        <title>Sunflower complete genome.</title>
        <authorList>
            <person name="Langlade N."/>
            <person name="Munos S."/>
        </authorList>
    </citation>
    <scope>NUCLEOTIDE SEQUENCE [LARGE SCALE GENOMIC DNA]</scope>
    <source>
        <tissue evidence="2">Leaves</tissue>
    </source>
</reference>
<reference evidence="1 3" key="1">
    <citation type="journal article" date="2017" name="Nature">
        <title>The sunflower genome provides insights into oil metabolism, flowering and Asterid evolution.</title>
        <authorList>
            <person name="Badouin H."/>
            <person name="Gouzy J."/>
            <person name="Grassa C.J."/>
            <person name="Murat F."/>
            <person name="Staton S.E."/>
            <person name="Cottret L."/>
            <person name="Lelandais-Briere C."/>
            <person name="Owens G.L."/>
            <person name="Carrere S."/>
            <person name="Mayjonade B."/>
            <person name="Legrand L."/>
            <person name="Gill N."/>
            <person name="Kane N.C."/>
            <person name="Bowers J.E."/>
            <person name="Hubner S."/>
            <person name="Bellec A."/>
            <person name="Berard A."/>
            <person name="Berges H."/>
            <person name="Blanchet N."/>
            <person name="Boniface M.C."/>
            <person name="Brunel D."/>
            <person name="Catrice O."/>
            <person name="Chaidir N."/>
            <person name="Claudel C."/>
            <person name="Donnadieu C."/>
            <person name="Faraut T."/>
            <person name="Fievet G."/>
            <person name="Helmstetter N."/>
            <person name="King M."/>
            <person name="Knapp S.J."/>
            <person name="Lai Z."/>
            <person name="Le Paslier M.C."/>
            <person name="Lippi Y."/>
            <person name="Lorenzon L."/>
            <person name="Mandel J.R."/>
            <person name="Marage G."/>
            <person name="Marchand G."/>
            <person name="Marquand E."/>
            <person name="Bret-Mestries E."/>
            <person name="Morien E."/>
            <person name="Nambeesan S."/>
            <person name="Nguyen T."/>
            <person name="Pegot-Espagnet P."/>
            <person name="Pouilly N."/>
            <person name="Raftis F."/>
            <person name="Sallet E."/>
            <person name="Schiex T."/>
            <person name="Thomas J."/>
            <person name="Vandecasteele C."/>
            <person name="Vares D."/>
            <person name="Vear F."/>
            <person name="Vautrin S."/>
            <person name="Crespi M."/>
            <person name="Mangin B."/>
            <person name="Burke J.M."/>
            <person name="Salse J."/>
            <person name="Munos S."/>
            <person name="Vincourt P."/>
            <person name="Rieseberg L.H."/>
            <person name="Langlade N.B."/>
        </authorList>
    </citation>
    <scope>NUCLEOTIDE SEQUENCE [LARGE SCALE GENOMIC DNA]</scope>
    <source>
        <strain evidence="3">cv. SF193</strain>
        <tissue evidence="1">Leaves</tissue>
    </source>
</reference>
<evidence type="ECO:0000313" key="3">
    <source>
        <dbReference type="Proteomes" id="UP000215914"/>
    </source>
</evidence>
<protein>
    <recommendedName>
        <fullName evidence="4">Reverse transcriptase domain, Reverse transcriptase zinc-binding domain protein</fullName>
    </recommendedName>
</protein>
<gene>
    <name evidence="2" type="ORF">HannXRQ_Chr17g0543791</name>
    <name evidence="1" type="ORF">HanXRQr2_Chr17g0794051</name>
</gene>
<evidence type="ECO:0008006" key="4">
    <source>
        <dbReference type="Google" id="ProtNLM"/>
    </source>
</evidence>
<dbReference type="PANTHER" id="PTHR33116:SF81">
    <property type="entry name" value="RNA-DIRECTED DNA POLYMERASE"/>
    <property type="match status" value="1"/>
</dbReference>
<keyword evidence="3" id="KW-1185">Reference proteome</keyword>
<dbReference type="Proteomes" id="UP000215914">
    <property type="component" value="Chromosome 17"/>
</dbReference>
<dbReference type="AlphaFoldDB" id="A0A251RN41"/>
<evidence type="ECO:0000313" key="2">
    <source>
        <dbReference type="EMBL" id="OTF85795.1"/>
    </source>
</evidence>
<reference evidence="1" key="3">
    <citation type="submission" date="2020-06" db="EMBL/GenBank/DDBJ databases">
        <title>Helianthus annuus Genome sequencing and assembly Release 2.</title>
        <authorList>
            <person name="Gouzy J."/>
            <person name="Langlade N."/>
            <person name="Munos S."/>
        </authorList>
    </citation>
    <scope>NUCLEOTIDE SEQUENCE</scope>
    <source>
        <tissue evidence="1">Leaves</tissue>
    </source>
</reference>
<sequence length="151" mass="16907">MLSGMKGFRGRINIKNLRRILRCYYLVSGLKVNPKKSQIFGVGVDEEKIVSKANSFGFKPGKFSFIYLGLKVGANMNRVQNWKEVIDTFNRRLSNWRAKLLSFAGRAILVKSVLGTLPNYYLSLYKCPVAVIKVLEGIRRKFLGGGGGVGE</sequence>
<dbReference type="STRING" id="4232.A0A251RN41"/>
<proteinExistence type="predicted"/>
<dbReference type="OMA" id="NDACLAH"/>
<dbReference type="EMBL" id="CM007906">
    <property type="protein sequence ID" value="OTF85795.1"/>
    <property type="molecule type" value="Genomic_DNA"/>
</dbReference>
<dbReference type="EMBL" id="MNCJ02000332">
    <property type="protein sequence ID" value="KAF5754683.1"/>
    <property type="molecule type" value="Genomic_DNA"/>
</dbReference>
<accession>A0A251RN41</accession>
<dbReference type="PANTHER" id="PTHR33116">
    <property type="entry name" value="REVERSE TRANSCRIPTASE ZINC-BINDING DOMAIN-CONTAINING PROTEIN-RELATED-RELATED"/>
    <property type="match status" value="1"/>
</dbReference>
<evidence type="ECO:0000313" key="1">
    <source>
        <dbReference type="EMBL" id="KAF5754683.1"/>
    </source>
</evidence>
<dbReference type="InParanoid" id="A0A251RN41"/>